<dbReference type="SUPFAM" id="SSF51206">
    <property type="entry name" value="cAMP-binding domain-like"/>
    <property type="match status" value="2"/>
</dbReference>
<dbReference type="InterPro" id="IPR014710">
    <property type="entry name" value="RmlC-like_jellyroll"/>
</dbReference>
<feature type="domain" description="Cyclic nucleotide-binding" evidence="2">
    <location>
        <begin position="207"/>
        <end position="257"/>
    </location>
</feature>
<dbReference type="OMA" id="LCSIHEG"/>
<gene>
    <name evidence="3" type="ORF">LOTGIDRAFT_238088</name>
</gene>
<feature type="domain" description="Cyclic nucleotide-binding" evidence="2">
    <location>
        <begin position="319"/>
        <end position="377"/>
    </location>
</feature>
<reference evidence="3 4" key="1">
    <citation type="journal article" date="2013" name="Nature">
        <title>Insights into bilaterian evolution from three spiralian genomes.</title>
        <authorList>
            <person name="Simakov O."/>
            <person name="Marletaz F."/>
            <person name="Cho S.J."/>
            <person name="Edsinger-Gonzales E."/>
            <person name="Havlak P."/>
            <person name="Hellsten U."/>
            <person name="Kuo D.H."/>
            <person name="Larsson T."/>
            <person name="Lv J."/>
            <person name="Arendt D."/>
            <person name="Savage R."/>
            <person name="Osoegawa K."/>
            <person name="de Jong P."/>
            <person name="Grimwood J."/>
            <person name="Chapman J.A."/>
            <person name="Shapiro H."/>
            <person name="Aerts A."/>
            <person name="Otillar R.P."/>
            <person name="Terry A.Y."/>
            <person name="Boore J.L."/>
            <person name="Grigoriev I.V."/>
            <person name="Lindberg D.R."/>
            <person name="Seaver E.C."/>
            <person name="Weisblat D.A."/>
            <person name="Putnam N.H."/>
            <person name="Rokhsar D.S."/>
        </authorList>
    </citation>
    <scope>NUCLEOTIDE SEQUENCE [LARGE SCALE GENOMIC DNA]</scope>
</reference>
<dbReference type="Gene3D" id="2.60.120.10">
    <property type="entry name" value="Jelly Rolls"/>
    <property type="match status" value="2"/>
</dbReference>
<dbReference type="InterPro" id="IPR000595">
    <property type="entry name" value="cNMP-bd_dom"/>
</dbReference>
<dbReference type="GeneID" id="20250656"/>
<name>V4B879_LOTGI</name>
<dbReference type="STRING" id="225164.V4B879"/>
<dbReference type="PANTHER" id="PTHR23011">
    <property type="entry name" value="CYCLIC NUCLEOTIDE-BINDING DOMAIN CONTAINING PROTEIN"/>
    <property type="match status" value="1"/>
</dbReference>
<dbReference type="CTD" id="20250656"/>
<dbReference type="InterPro" id="IPR018490">
    <property type="entry name" value="cNMP-bd_dom_sf"/>
</dbReference>
<dbReference type="OrthoDB" id="2021138at2759"/>
<dbReference type="PANTHER" id="PTHR23011:SF28">
    <property type="entry name" value="CYCLIC NUCLEOTIDE-BINDING DOMAIN CONTAINING PROTEIN"/>
    <property type="match status" value="1"/>
</dbReference>
<evidence type="ECO:0000256" key="1">
    <source>
        <dbReference type="SAM" id="MobiDB-lite"/>
    </source>
</evidence>
<feature type="region of interest" description="Disordered" evidence="1">
    <location>
        <begin position="105"/>
        <end position="126"/>
    </location>
</feature>
<dbReference type="KEGG" id="lgi:LOTGIDRAFT_238088"/>
<dbReference type="CDD" id="cd00038">
    <property type="entry name" value="CAP_ED"/>
    <property type="match status" value="1"/>
</dbReference>
<protein>
    <recommendedName>
        <fullName evidence="2">Cyclic nucleotide-binding domain-containing protein</fullName>
    </recommendedName>
</protein>
<feature type="domain" description="Cyclic nucleotide-binding" evidence="2">
    <location>
        <begin position="48"/>
        <end position="204"/>
    </location>
</feature>
<dbReference type="PROSITE" id="PS50042">
    <property type="entry name" value="CNMP_BINDING_3"/>
    <property type="match status" value="3"/>
</dbReference>
<dbReference type="RefSeq" id="XP_009047392.1">
    <property type="nucleotide sequence ID" value="XM_009049144.1"/>
</dbReference>
<accession>V4B879</accession>
<dbReference type="AlphaFoldDB" id="V4B879"/>
<sequence length="804" mass="92361">MSIWESLEKTKMAHLINQVIDVISKPPEKRNDGEINAIIPWLRKRTPMFHNQQEEVLKDIIRNCEYQMASHDDVILCQGERGECMFVILRGSVSVYVDASMTGEDEGFPSPVPRSASKDSSNASPEIRLGRDLDRRVFGKFIIKMESGTSFGEVALISEDSTRNASVIVDTACDFLVVGKKLFNRSLKAYEENKYESTKNFIKSHPYFNQWSARFKRLLELSLRREIYPFNSTIVKQGGRVRGMYFIVKGEANVSVEPARHRHQYDHLWPFEAGVDTYSIEFEWLRESRKNAILRRYENPATIPTKPDHVKIRRKEGCGAVERMKQEKLVSMNTVSDGEIIGDIELSMNLKTWMQTVVCTADTEVYFLDMKTYDRLVNRKNLSTVSKMKAHVIDKLKTRMELIPNGHVPLLSYLHYKLTERSLPSAKKLPPLKATKSLPDTEVQFQYLLARFREGRAPLVLPRVPGAVYYKDLMAEKARIRENVRRRATMSLAEKVRETRRAINRRKPRSRREICESLREMAEAELITFEQNKNKEDLALESFRSVDEFGTVDEASSLSVLAPSKPELIEPVATSRPELGTPLPPIREESGPVTQKATGVSTIPEKPAVVTFAENLETVKEMGTATEPHEVVNDGDNVVTISVGEDLPPTFITQKASKSKWEIPRKIVQERIQEKQSANDNQTLFASTEMEDFEDFETSETTLSFLESRIQSFHMKYADKPKMALKLPKLRRFQQDIQDEFQNRPRPGGRVWMHRRHCRFADSQIQVKGHEHVRHHMVTSLPEFESIKHTQLVVNVMMKGSVDK</sequence>
<dbReference type="Proteomes" id="UP000030746">
    <property type="component" value="Unassembled WGS sequence"/>
</dbReference>
<dbReference type="HOGENOM" id="CLU_350322_0_0_1"/>
<evidence type="ECO:0000313" key="3">
    <source>
        <dbReference type="EMBL" id="ESP01902.1"/>
    </source>
</evidence>
<keyword evidence="4" id="KW-1185">Reference proteome</keyword>
<organism evidence="3 4">
    <name type="scientific">Lottia gigantea</name>
    <name type="common">Giant owl limpet</name>
    <dbReference type="NCBI Taxonomy" id="225164"/>
    <lineage>
        <taxon>Eukaryota</taxon>
        <taxon>Metazoa</taxon>
        <taxon>Spiralia</taxon>
        <taxon>Lophotrochozoa</taxon>
        <taxon>Mollusca</taxon>
        <taxon>Gastropoda</taxon>
        <taxon>Patellogastropoda</taxon>
        <taxon>Lottioidea</taxon>
        <taxon>Lottiidae</taxon>
        <taxon>Lottia</taxon>
    </lineage>
</organism>
<dbReference type="EMBL" id="KB200330">
    <property type="protein sequence ID" value="ESP01902.1"/>
    <property type="molecule type" value="Genomic_DNA"/>
</dbReference>
<evidence type="ECO:0000259" key="2">
    <source>
        <dbReference type="PROSITE" id="PS50042"/>
    </source>
</evidence>
<feature type="region of interest" description="Disordered" evidence="1">
    <location>
        <begin position="575"/>
        <end position="600"/>
    </location>
</feature>
<evidence type="ECO:0000313" key="4">
    <source>
        <dbReference type="Proteomes" id="UP000030746"/>
    </source>
</evidence>
<proteinExistence type="predicted"/>